<evidence type="ECO:0000313" key="5">
    <source>
        <dbReference type="EMBL" id="KAG5263741.1"/>
    </source>
</evidence>
<dbReference type="GO" id="GO:0045055">
    <property type="term" value="P:regulated exocytosis"/>
    <property type="evidence" value="ECO:0007669"/>
    <property type="project" value="TreeGrafter"/>
</dbReference>
<reference evidence="5" key="1">
    <citation type="submission" date="2020-10" db="EMBL/GenBank/DDBJ databases">
        <title>Chromosome-scale genome assembly of the Allis shad, Alosa alosa.</title>
        <authorList>
            <person name="Margot Z."/>
            <person name="Christophe K."/>
            <person name="Cabau C."/>
            <person name="Louis A."/>
            <person name="Berthelot C."/>
            <person name="Parey E."/>
            <person name="Roest Crollius H."/>
            <person name="Montfort J."/>
            <person name="Robinson-Rechavi M."/>
            <person name="Bucao C."/>
            <person name="Bouchez O."/>
            <person name="Gislard M."/>
            <person name="Lluch J."/>
            <person name="Milhes M."/>
            <person name="Lampietro C."/>
            <person name="Lopez Roques C."/>
            <person name="Donnadieu C."/>
            <person name="Braasch I."/>
            <person name="Desvignes T."/>
            <person name="Postlethwait J."/>
            <person name="Bobe J."/>
            <person name="Guiguen Y."/>
        </authorList>
    </citation>
    <scope>NUCLEOTIDE SEQUENCE</scope>
    <source>
        <strain evidence="5">M-15738</strain>
        <tissue evidence="5">Blood</tissue>
    </source>
</reference>
<dbReference type="PANTHER" id="PTHR15746">
    <property type="entry name" value="RAB11-RELATED"/>
    <property type="match status" value="1"/>
</dbReference>
<dbReference type="AlphaFoldDB" id="A0AAV6FTQ2"/>
<evidence type="ECO:0000256" key="1">
    <source>
        <dbReference type="ARBA" id="ARBA00004172"/>
    </source>
</evidence>
<dbReference type="Proteomes" id="UP000823561">
    <property type="component" value="Chromosome 21"/>
</dbReference>
<dbReference type="SUPFAM" id="SSF49562">
    <property type="entry name" value="C2 domain (Calcium/lipid-binding domain, CaLB)"/>
    <property type="match status" value="1"/>
</dbReference>
<organism evidence="5 6">
    <name type="scientific">Alosa alosa</name>
    <name type="common">allis shad</name>
    <dbReference type="NCBI Taxonomy" id="278164"/>
    <lineage>
        <taxon>Eukaryota</taxon>
        <taxon>Metazoa</taxon>
        <taxon>Chordata</taxon>
        <taxon>Craniata</taxon>
        <taxon>Vertebrata</taxon>
        <taxon>Euteleostomi</taxon>
        <taxon>Actinopterygii</taxon>
        <taxon>Neopterygii</taxon>
        <taxon>Teleostei</taxon>
        <taxon>Clupei</taxon>
        <taxon>Clupeiformes</taxon>
        <taxon>Clupeoidei</taxon>
        <taxon>Clupeidae</taxon>
        <taxon>Alosa</taxon>
    </lineage>
</organism>
<dbReference type="InterPro" id="IPR000008">
    <property type="entry name" value="C2_dom"/>
</dbReference>
<accession>A0AAV6FTQ2</accession>
<gene>
    <name evidence="5" type="ORF">AALO_G00268080</name>
</gene>
<dbReference type="Pfam" id="PF00168">
    <property type="entry name" value="C2"/>
    <property type="match status" value="1"/>
</dbReference>
<feature type="domain" description="C2" evidence="4">
    <location>
        <begin position="6"/>
        <end position="128"/>
    </location>
</feature>
<name>A0AAV6FTQ2_9TELE</name>
<evidence type="ECO:0000256" key="3">
    <source>
        <dbReference type="SAM" id="MobiDB-lite"/>
    </source>
</evidence>
<keyword evidence="6" id="KW-1185">Reference proteome</keyword>
<dbReference type="InterPro" id="IPR035892">
    <property type="entry name" value="C2_domain_sf"/>
</dbReference>
<dbReference type="PROSITE" id="PS50004">
    <property type="entry name" value="C2"/>
    <property type="match status" value="1"/>
</dbReference>
<evidence type="ECO:0000259" key="4">
    <source>
        <dbReference type="PROSITE" id="PS50004"/>
    </source>
</evidence>
<protein>
    <recommendedName>
        <fullName evidence="4">C2 domain-containing protein</fullName>
    </recommendedName>
</protein>
<proteinExistence type="predicted"/>
<feature type="region of interest" description="Disordered" evidence="3">
    <location>
        <begin position="210"/>
        <end position="244"/>
    </location>
</feature>
<comment type="subcellular location">
    <subcellularLocation>
        <location evidence="1">Recycling endosome</location>
    </subcellularLocation>
</comment>
<evidence type="ECO:0000256" key="2">
    <source>
        <dbReference type="ARBA" id="ARBA00022753"/>
    </source>
</evidence>
<dbReference type="InterPro" id="IPR037789">
    <property type="entry name" value="FIP_classI"/>
</dbReference>
<dbReference type="SMART" id="SM00239">
    <property type="entry name" value="C2"/>
    <property type="match status" value="1"/>
</dbReference>
<sequence>MTTLPYCGPHSIPVRDGDKWPASHLTVTILQARRLRPKDRRSGSNSYVQAQLGSLRFTTQPVCNTLCPEWNDTVTFALPIPRDDAMTLTLTVMHRRSLAALPDRFLGRAEVRLVDVCRDHQPGNTKWLTLESKPKKKVKDRGEMEVSFCLGNLHSSSTRVDTQLRSICAASHGGWGSTELHPPSSVQPAEKREPIQPSCAAVPVLDQAPPSVVHTHERAASPQCVSSGGGNGGTASPCPPCLSH</sequence>
<dbReference type="GO" id="GO:0055037">
    <property type="term" value="C:recycling endosome"/>
    <property type="evidence" value="ECO:0007669"/>
    <property type="project" value="UniProtKB-SubCell"/>
</dbReference>
<dbReference type="EMBL" id="JADWDJ010000021">
    <property type="protein sequence ID" value="KAG5263741.1"/>
    <property type="molecule type" value="Genomic_DNA"/>
</dbReference>
<dbReference type="Gene3D" id="2.60.40.150">
    <property type="entry name" value="C2 domain"/>
    <property type="match status" value="1"/>
</dbReference>
<evidence type="ECO:0000313" key="6">
    <source>
        <dbReference type="Proteomes" id="UP000823561"/>
    </source>
</evidence>
<dbReference type="PANTHER" id="PTHR15746:SF23">
    <property type="entry name" value="RAB11 INTERACTING PROTEIN, ISOFORM A"/>
    <property type="match status" value="1"/>
</dbReference>
<comment type="caution">
    <text evidence="5">The sequence shown here is derived from an EMBL/GenBank/DDBJ whole genome shotgun (WGS) entry which is preliminary data.</text>
</comment>
<keyword evidence="2" id="KW-0967">Endosome</keyword>
<dbReference type="GO" id="GO:0031267">
    <property type="term" value="F:small GTPase binding"/>
    <property type="evidence" value="ECO:0007669"/>
    <property type="project" value="InterPro"/>
</dbReference>